<protein>
    <submittedName>
        <fullName evidence="7">Myb-like HTH transcriptional regulator family protein</fullName>
    </submittedName>
</protein>
<sequence length="418" mass="47105">MEISRELSAADSDSSENTSSSSSIDLNEEGGSNVVGDPMIEVSGISNIIEDAEQTRSGDGDHSSKSADKKTNNIAVRQYVRSKMPRLRWTPDLHLSFVHAIERLGGQERATPKAVLQLMNVRGLSISHVKSHLQMYRSKKLDESGRVIGQANRHHYIQGRGYFTSSSSSAYDKCSPFHDLRIQNGGIVFARNSNQPHCSMPFPHNLKSHHPYHQIKPLSSTRYHPWSSYRHEPKVRLDSAGLISDVGTLEKRSISSRIHALHESYHNGPLRPSQFLEGRRWPPSREVIQNQSKEKEISKSNNIWPTTLSQNILRPQSRWNTTCIDSIRNNQQKSSIMASHNSNPFNLENPLRLQMTNDQERKLNRKEWLPTDLKLSLSLSLSNNNNINDQKACSKEGDHSDINTKLSLALAPHSSTAT</sequence>
<feature type="compositionally biased region" description="Low complexity" evidence="5">
    <location>
        <begin position="9"/>
        <end position="23"/>
    </location>
</feature>
<reference evidence="7 8" key="1">
    <citation type="journal article" date="2021" name="Nat. Commun.">
        <title>Incipient diploidization of the medicinal plant Perilla within 10,000 years.</title>
        <authorList>
            <person name="Zhang Y."/>
            <person name="Shen Q."/>
            <person name="Leng L."/>
            <person name="Zhang D."/>
            <person name="Chen S."/>
            <person name="Shi Y."/>
            <person name="Ning Z."/>
            <person name="Chen S."/>
        </authorList>
    </citation>
    <scope>NUCLEOTIDE SEQUENCE [LARGE SCALE GENOMIC DNA]</scope>
    <source>
        <strain evidence="8">cv. PC099</strain>
    </source>
</reference>
<comment type="caution">
    <text evidence="7">The sequence shown here is derived from an EMBL/GenBank/DDBJ whole genome shotgun (WGS) entry which is preliminary data.</text>
</comment>
<keyword evidence="2" id="KW-0805">Transcription regulation</keyword>
<dbReference type="AlphaFoldDB" id="A0AAD4P7J6"/>
<dbReference type="NCBIfam" id="TIGR01557">
    <property type="entry name" value="myb_SHAQKYF"/>
    <property type="match status" value="1"/>
</dbReference>
<dbReference type="InterPro" id="IPR009057">
    <property type="entry name" value="Homeodomain-like_sf"/>
</dbReference>
<dbReference type="InterPro" id="IPR017930">
    <property type="entry name" value="Myb_dom"/>
</dbReference>
<evidence type="ECO:0000313" key="7">
    <source>
        <dbReference type="EMBL" id="KAH6829166.1"/>
    </source>
</evidence>
<dbReference type="Pfam" id="PF00249">
    <property type="entry name" value="Myb_DNA-binding"/>
    <property type="match status" value="1"/>
</dbReference>
<dbReference type="PROSITE" id="PS51294">
    <property type="entry name" value="HTH_MYB"/>
    <property type="match status" value="1"/>
</dbReference>
<organism evidence="7 8">
    <name type="scientific">Perilla frutescens var. hirtella</name>
    <name type="common">Perilla citriodora</name>
    <name type="synonym">Perilla setoyensis</name>
    <dbReference type="NCBI Taxonomy" id="608512"/>
    <lineage>
        <taxon>Eukaryota</taxon>
        <taxon>Viridiplantae</taxon>
        <taxon>Streptophyta</taxon>
        <taxon>Embryophyta</taxon>
        <taxon>Tracheophyta</taxon>
        <taxon>Spermatophyta</taxon>
        <taxon>Magnoliopsida</taxon>
        <taxon>eudicotyledons</taxon>
        <taxon>Gunneridae</taxon>
        <taxon>Pentapetalae</taxon>
        <taxon>asterids</taxon>
        <taxon>lamiids</taxon>
        <taxon>Lamiales</taxon>
        <taxon>Lamiaceae</taxon>
        <taxon>Nepetoideae</taxon>
        <taxon>Elsholtzieae</taxon>
        <taxon>Perilla</taxon>
    </lineage>
</organism>
<evidence type="ECO:0000256" key="1">
    <source>
        <dbReference type="ARBA" id="ARBA00004123"/>
    </source>
</evidence>
<dbReference type="InterPro" id="IPR006447">
    <property type="entry name" value="Myb_dom_plants"/>
</dbReference>
<keyword evidence="3" id="KW-0804">Transcription</keyword>
<dbReference type="EMBL" id="SDAM02000113">
    <property type="protein sequence ID" value="KAH6829166.1"/>
    <property type="molecule type" value="Genomic_DNA"/>
</dbReference>
<accession>A0AAD4P7J6</accession>
<dbReference type="GO" id="GO:0003700">
    <property type="term" value="F:DNA-binding transcription factor activity"/>
    <property type="evidence" value="ECO:0007669"/>
    <property type="project" value="InterPro"/>
</dbReference>
<dbReference type="PANTHER" id="PTHR31314">
    <property type="entry name" value="MYB FAMILY TRANSCRIPTION FACTOR PHL7-LIKE"/>
    <property type="match status" value="1"/>
</dbReference>
<feature type="domain" description="HTH myb-type" evidence="6">
    <location>
        <begin position="81"/>
        <end position="141"/>
    </location>
</feature>
<evidence type="ECO:0000256" key="4">
    <source>
        <dbReference type="ARBA" id="ARBA00023242"/>
    </source>
</evidence>
<evidence type="ECO:0000256" key="2">
    <source>
        <dbReference type="ARBA" id="ARBA00023015"/>
    </source>
</evidence>
<feature type="region of interest" description="Disordered" evidence="5">
    <location>
        <begin position="1"/>
        <end position="38"/>
    </location>
</feature>
<evidence type="ECO:0000256" key="5">
    <source>
        <dbReference type="SAM" id="MobiDB-lite"/>
    </source>
</evidence>
<keyword evidence="8" id="KW-1185">Reference proteome</keyword>
<proteinExistence type="predicted"/>
<dbReference type="FunFam" id="1.10.10.60:FF:000002">
    <property type="entry name" value="Myb family transcription factor"/>
    <property type="match status" value="1"/>
</dbReference>
<gene>
    <name evidence="7" type="ORF">C2S53_014860</name>
</gene>
<evidence type="ECO:0000259" key="6">
    <source>
        <dbReference type="PROSITE" id="PS51294"/>
    </source>
</evidence>
<dbReference type="SUPFAM" id="SSF46689">
    <property type="entry name" value="Homeodomain-like"/>
    <property type="match status" value="1"/>
</dbReference>
<evidence type="ECO:0000313" key="8">
    <source>
        <dbReference type="Proteomes" id="UP001190926"/>
    </source>
</evidence>
<evidence type="ECO:0000256" key="3">
    <source>
        <dbReference type="ARBA" id="ARBA00023163"/>
    </source>
</evidence>
<dbReference type="InterPro" id="IPR001005">
    <property type="entry name" value="SANT/Myb"/>
</dbReference>
<name>A0AAD4P7J6_PERFH</name>
<feature type="compositionally biased region" description="Basic and acidic residues" evidence="5">
    <location>
        <begin position="53"/>
        <end position="71"/>
    </location>
</feature>
<keyword evidence="4" id="KW-0539">Nucleus</keyword>
<dbReference type="GO" id="GO:0003677">
    <property type="term" value="F:DNA binding"/>
    <property type="evidence" value="ECO:0007669"/>
    <property type="project" value="InterPro"/>
</dbReference>
<dbReference type="PANTHER" id="PTHR31314:SF174">
    <property type="entry name" value="OS02G0241200 PROTEIN"/>
    <property type="match status" value="1"/>
</dbReference>
<dbReference type="GO" id="GO:0005634">
    <property type="term" value="C:nucleus"/>
    <property type="evidence" value="ECO:0007669"/>
    <property type="project" value="UniProtKB-SubCell"/>
</dbReference>
<dbReference type="Gene3D" id="1.10.10.60">
    <property type="entry name" value="Homeodomain-like"/>
    <property type="match status" value="1"/>
</dbReference>
<feature type="region of interest" description="Disordered" evidence="5">
    <location>
        <begin position="53"/>
        <end position="73"/>
    </location>
</feature>
<comment type="subcellular location">
    <subcellularLocation>
        <location evidence="1">Nucleus</location>
    </subcellularLocation>
</comment>
<dbReference type="Proteomes" id="UP001190926">
    <property type="component" value="Unassembled WGS sequence"/>
</dbReference>
<dbReference type="InterPro" id="IPR046955">
    <property type="entry name" value="PHR1-like"/>
</dbReference>